<comment type="caution">
    <text evidence="3">The sequence shown here is derived from an EMBL/GenBank/DDBJ whole genome shotgun (WGS) entry which is preliminary data.</text>
</comment>
<dbReference type="Gene3D" id="3.40.190.10">
    <property type="entry name" value="Periplasmic binding protein-like II"/>
    <property type="match status" value="2"/>
</dbReference>
<evidence type="ECO:0000256" key="1">
    <source>
        <dbReference type="ARBA" id="ARBA00022729"/>
    </source>
</evidence>
<feature type="domain" description="PBP" evidence="2">
    <location>
        <begin position="12"/>
        <end position="254"/>
    </location>
</feature>
<dbReference type="InterPro" id="IPR024370">
    <property type="entry name" value="PBP_domain"/>
</dbReference>
<dbReference type="InterPro" id="IPR050811">
    <property type="entry name" value="Phosphate_ABC_transporter"/>
</dbReference>
<evidence type="ECO:0000313" key="3">
    <source>
        <dbReference type="EMBL" id="MBT0654247.1"/>
    </source>
</evidence>
<sequence length="270" mass="28774">MAAVSVFFLTSAARAAGTIDYSGSISIGIGILQAGASHAFEKKTGIKFTSIDTAGSGKGIKALLQGKASLAGLTRPIAPAEKARNLVAITIGYDTLGIFVHQNNPVKNLSTAQLKGIFTGRITNWREVGGENAPIAATIEDPNGGRAAVEMLRKIVMGGAPYAKGLKQIESPLDQLKHTARTENGICVVNLGIFPSLDPAFGKRLKVVMMNDYAPTPDNIASGRYPITIPLQLVRESPPRNEERQFISFMLSKEGQAIVNKHFVPLQKGH</sequence>
<reference evidence="3 4" key="1">
    <citation type="submission" date="2021-05" db="EMBL/GenBank/DDBJ databases">
        <title>The draft genome of Geobacter luticola JCM 17780.</title>
        <authorList>
            <person name="Xu Z."/>
            <person name="Masuda Y."/>
            <person name="Itoh H."/>
            <person name="Senoo K."/>
        </authorList>
    </citation>
    <scope>NUCLEOTIDE SEQUENCE [LARGE SCALE GENOMIC DNA]</scope>
    <source>
        <strain evidence="3 4">JCM 17780</strain>
    </source>
</reference>
<dbReference type="PANTHER" id="PTHR30570:SF1">
    <property type="entry name" value="PHOSPHATE-BINDING PROTEIN PSTS"/>
    <property type="match status" value="1"/>
</dbReference>
<evidence type="ECO:0000259" key="2">
    <source>
        <dbReference type="Pfam" id="PF12849"/>
    </source>
</evidence>
<protein>
    <submittedName>
        <fullName evidence="3">Phosphate ABC transporter substrate-binding protein</fullName>
    </submittedName>
</protein>
<proteinExistence type="predicted"/>
<dbReference type="CDD" id="cd13653">
    <property type="entry name" value="PBP2_phosphate_like_1"/>
    <property type="match status" value="1"/>
</dbReference>
<name>A0ABS5SFW2_9BACT</name>
<dbReference type="PANTHER" id="PTHR30570">
    <property type="entry name" value="PERIPLASMIC PHOSPHATE BINDING COMPONENT OF PHOSPHATE ABC TRANSPORTER"/>
    <property type="match status" value="1"/>
</dbReference>
<dbReference type="Pfam" id="PF12849">
    <property type="entry name" value="PBP_like_2"/>
    <property type="match status" value="1"/>
</dbReference>
<dbReference type="SUPFAM" id="SSF53850">
    <property type="entry name" value="Periplasmic binding protein-like II"/>
    <property type="match status" value="1"/>
</dbReference>
<accession>A0ABS5SFW2</accession>
<keyword evidence="1" id="KW-0732">Signal</keyword>
<dbReference type="Proteomes" id="UP000756860">
    <property type="component" value="Unassembled WGS sequence"/>
</dbReference>
<keyword evidence="4" id="KW-1185">Reference proteome</keyword>
<organism evidence="3 4">
    <name type="scientific">Geomobilimonas luticola</name>
    <dbReference type="NCBI Taxonomy" id="1114878"/>
    <lineage>
        <taxon>Bacteria</taxon>
        <taxon>Pseudomonadati</taxon>
        <taxon>Thermodesulfobacteriota</taxon>
        <taxon>Desulfuromonadia</taxon>
        <taxon>Geobacterales</taxon>
        <taxon>Geobacteraceae</taxon>
        <taxon>Geomobilimonas</taxon>
    </lineage>
</organism>
<dbReference type="RefSeq" id="WP_214176258.1">
    <property type="nucleotide sequence ID" value="NZ_JAHCVK010000009.1"/>
</dbReference>
<gene>
    <name evidence="3" type="ORF">KI810_14375</name>
</gene>
<dbReference type="EMBL" id="JAHCVK010000009">
    <property type="protein sequence ID" value="MBT0654247.1"/>
    <property type="molecule type" value="Genomic_DNA"/>
</dbReference>
<evidence type="ECO:0000313" key="4">
    <source>
        <dbReference type="Proteomes" id="UP000756860"/>
    </source>
</evidence>